<protein>
    <submittedName>
        <fullName evidence="2">Uncharacterized protein</fullName>
    </submittedName>
</protein>
<reference evidence="2 3" key="1">
    <citation type="journal article" date="2020" name="ISME J.">
        <title>Uncovering the hidden diversity of litter-decomposition mechanisms in mushroom-forming fungi.</title>
        <authorList>
            <person name="Floudas D."/>
            <person name="Bentzer J."/>
            <person name="Ahren D."/>
            <person name="Johansson T."/>
            <person name="Persson P."/>
            <person name="Tunlid A."/>
        </authorList>
    </citation>
    <scope>NUCLEOTIDE SEQUENCE [LARGE SCALE GENOMIC DNA]</scope>
    <source>
        <strain evidence="2 3">CBS 175.51</strain>
    </source>
</reference>
<dbReference type="Proteomes" id="UP000541558">
    <property type="component" value="Unassembled WGS sequence"/>
</dbReference>
<gene>
    <name evidence="2" type="ORF">D9611_012254</name>
</gene>
<evidence type="ECO:0000313" key="3">
    <source>
        <dbReference type="Proteomes" id="UP000541558"/>
    </source>
</evidence>
<comment type="caution">
    <text evidence="2">The sequence shown here is derived from an EMBL/GenBank/DDBJ whole genome shotgun (WGS) entry which is preliminary data.</text>
</comment>
<dbReference type="AlphaFoldDB" id="A0A8H5ES83"/>
<organism evidence="2 3">
    <name type="scientific">Ephemerocybe angulata</name>
    <dbReference type="NCBI Taxonomy" id="980116"/>
    <lineage>
        <taxon>Eukaryota</taxon>
        <taxon>Fungi</taxon>
        <taxon>Dikarya</taxon>
        <taxon>Basidiomycota</taxon>
        <taxon>Agaricomycotina</taxon>
        <taxon>Agaricomycetes</taxon>
        <taxon>Agaricomycetidae</taxon>
        <taxon>Agaricales</taxon>
        <taxon>Agaricineae</taxon>
        <taxon>Psathyrellaceae</taxon>
        <taxon>Ephemerocybe</taxon>
    </lineage>
</organism>
<keyword evidence="3" id="KW-1185">Reference proteome</keyword>
<proteinExistence type="predicted"/>
<evidence type="ECO:0000256" key="1">
    <source>
        <dbReference type="SAM" id="MobiDB-lite"/>
    </source>
</evidence>
<feature type="region of interest" description="Disordered" evidence="1">
    <location>
        <begin position="97"/>
        <end position="124"/>
    </location>
</feature>
<name>A0A8H5ES83_9AGAR</name>
<sequence>MSSPHPTQIVETRSPLPSFRSEYKPRRFVYGFQAPHTTLRGSTDLLRLGNLEGLGSATARLRAGLAHPQTYLRMFLELWLRESPSCVLSCMACHTTSHPSARPKTRCDRHNASAPSFSGPAPPPVRPLSPTLPHIADPPSLALPSLIPSVTTTTSAVSATPITRIAVSPCTALLSPFPALPCTTSLDSALAPHDLRTAPTAFFQITNPTTGTEWVDGQTNVVTWEKGLLDNI</sequence>
<dbReference type="OrthoDB" id="2581067at2759"/>
<dbReference type="EMBL" id="JAACJK010000229">
    <property type="protein sequence ID" value="KAF5310469.1"/>
    <property type="molecule type" value="Genomic_DNA"/>
</dbReference>
<accession>A0A8H5ES83</accession>
<evidence type="ECO:0000313" key="2">
    <source>
        <dbReference type="EMBL" id="KAF5310469.1"/>
    </source>
</evidence>